<name>A0A814WKV3_9BILA</name>
<feature type="transmembrane region" description="Helical" evidence="1">
    <location>
        <begin position="102"/>
        <end position="121"/>
    </location>
</feature>
<dbReference type="InterPro" id="IPR036928">
    <property type="entry name" value="AS_sf"/>
</dbReference>
<evidence type="ECO:0000313" key="3">
    <source>
        <dbReference type="Proteomes" id="UP000663889"/>
    </source>
</evidence>
<dbReference type="EMBL" id="CAJNOU010001444">
    <property type="protein sequence ID" value="CAF1205370.1"/>
    <property type="molecule type" value="Genomic_DNA"/>
</dbReference>
<feature type="transmembrane region" description="Helical" evidence="1">
    <location>
        <begin position="63"/>
        <end position="82"/>
    </location>
</feature>
<evidence type="ECO:0000313" key="2">
    <source>
        <dbReference type="EMBL" id="CAF1205370.1"/>
    </source>
</evidence>
<keyword evidence="1" id="KW-0812">Transmembrane</keyword>
<dbReference type="SUPFAM" id="SSF75304">
    <property type="entry name" value="Amidase signature (AS) enzymes"/>
    <property type="match status" value="1"/>
</dbReference>
<keyword evidence="1" id="KW-0472">Membrane</keyword>
<sequence length="123" mass="13957">MLSNKILSAICTTTNAIQHYKALNILTNDCFKTTFENQQKLSIEKKIKNNSPLYDRPILKKDYFCLCNTLIICASKMFANFHASYTNRKFAAIVAAIPPAKYNSVALFSSFVAIVFFTRNIDD</sequence>
<gene>
    <name evidence="2" type="ORF">SEV965_LOCUS21376</name>
</gene>
<evidence type="ECO:0000256" key="1">
    <source>
        <dbReference type="SAM" id="Phobius"/>
    </source>
</evidence>
<comment type="caution">
    <text evidence="2">The sequence shown here is derived from an EMBL/GenBank/DDBJ whole genome shotgun (WGS) entry which is preliminary data.</text>
</comment>
<dbReference type="AlphaFoldDB" id="A0A814WKV3"/>
<dbReference type="Proteomes" id="UP000663889">
    <property type="component" value="Unassembled WGS sequence"/>
</dbReference>
<accession>A0A814WKV3</accession>
<proteinExistence type="predicted"/>
<protein>
    <submittedName>
        <fullName evidence="2">Uncharacterized protein</fullName>
    </submittedName>
</protein>
<reference evidence="2" key="1">
    <citation type="submission" date="2021-02" db="EMBL/GenBank/DDBJ databases">
        <authorList>
            <person name="Nowell W R."/>
        </authorList>
    </citation>
    <scope>NUCLEOTIDE SEQUENCE</scope>
</reference>
<keyword evidence="1" id="KW-1133">Transmembrane helix</keyword>
<organism evidence="2 3">
    <name type="scientific">Rotaria sordida</name>
    <dbReference type="NCBI Taxonomy" id="392033"/>
    <lineage>
        <taxon>Eukaryota</taxon>
        <taxon>Metazoa</taxon>
        <taxon>Spiralia</taxon>
        <taxon>Gnathifera</taxon>
        <taxon>Rotifera</taxon>
        <taxon>Eurotatoria</taxon>
        <taxon>Bdelloidea</taxon>
        <taxon>Philodinida</taxon>
        <taxon>Philodinidae</taxon>
        <taxon>Rotaria</taxon>
    </lineage>
</organism>